<dbReference type="Pfam" id="PF13730">
    <property type="entry name" value="HTH_36"/>
    <property type="match status" value="1"/>
</dbReference>
<proteinExistence type="predicted"/>
<gene>
    <name evidence="2" type="ORF">A6U91_07595</name>
</gene>
<evidence type="ECO:0008006" key="4">
    <source>
        <dbReference type="Google" id="ProtNLM"/>
    </source>
</evidence>
<sequence>MTHENRKPDQRSRADRADVSKVHNPKLVEASVLRNEQHLALAREPHIWRKALMASDLPASSFRVALAIVDTFVNRKTGACYPSLETIAATCGLSVSGAKKGISALRDAGLIYTEKRRFNGSNTILLCLSQLDRKDLNGSVRTAVEKTETGPSIVPIQVPRKNPNGSHISTHPGPLTFEDNRSTEPLKQTSEDRVIPCGPPSAVVAEEAPPVDLPATPTDLPRTADVVSDVEPSDFRPEKEEVILSQDFAEQRRIVQEISGERGYGSDHVNQALLQMMRDGKLTASSGAALVAAWKQRGKEDAA</sequence>
<evidence type="ECO:0000313" key="3">
    <source>
        <dbReference type="Proteomes" id="UP000093451"/>
    </source>
</evidence>
<name>A0AB36EJN8_AGRTU</name>
<protein>
    <recommendedName>
        <fullName evidence="4">Helix-turn-helix domain-containing protein</fullName>
    </recommendedName>
</protein>
<dbReference type="RefSeq" id="WP_065687960.1">
    <property type="nucleotide sequence ID" value="NZ_LXKT01000013.1"/>
</dbReference>
<reference evidence="2 3" key="1">
    <citation type="journal article" date="2016" name="PeerJ">
        <title>Gall-ID: tools for genotyping gall-causing phytopathogenic bacteria.</title>
        <authorList>
            <person name="Davis E.W.II."/>
            <person name="Weisberg A.J."/>
            <person name="Tabima J.F."/>
            <person name="Grunwald N.J."/>
            <person name="Chang J.H."/>
        </authorList>
    </citation>
    <scope>NUCLEOTIDE SEQUENCE [LARGE SCALE GENOMIC DNA]</scope>
    <source>
        <strain evidence="2 3">N2/73</strain>
    </source>
</reference>
<evidence type="ECO:0000313" key="2">
    <source>
        <dbReference type="EMBL" id="OCJ38043.1"/>
    </source>
</evidence>
<comment type="caution">
    <text evidence="2">The sequence shown here is derived from an EMBL/GenBank/DDBJ whole genome shotgun (WGS) entry which is preliminary data.</text>
</comment>
<feature type="region of interest" description="Disordered" evidence="1">
    <location>
        <begin position="155"/>
        <end position="181"/>
    </location>
</feature>
<feature type="region of interest" description="Disordered" evidence="1">
    <location>
        <begin position="1"/>
        <end position="20"/>
    </location>
</feature>
<accession>A0AB36EJN8</accession>
<dbReference type="AlphaFoldDB" id="A0AB36EJN8"/>
<organism evidence="2 3">
    <name type="scientific">Agrobacterium tumefaciens</name>
    <dbReference type="NCBI Taxonomy" id="358"/>
    <lineage>
        <taxon>Bacteria</taxon>
        <taxon>Pseudomonadati</taxon>
        <taxon>Pseudomonadota</taxon>
        <taxon>Alphaproteobacteria</taxon>
        <taxon>Hyphomicrobiales</taxon>
        <taxon>Rhizobiaceae</taxon>
        <taxon>Rhizobium/Agrobacterium group</taxon>
        <taxon>Agrobacterium</taxon>
        <taxon>Agrobacterium tumefaciens complex</taxon>
    </lineage>
</organism>
<evidence type="ECO:0000256" key="1">
    <source>
        <dbReference type="SAM" id="MobiDB-lite"/>
    </source>
</evidence>
<dbReference type="Proteomes" id="UP000093451">
    <property type="component" value="Unassembled WGS sequence"/>
</dbReference>
<dbReference type="EMBL" id="LXKT01000013">
    <property type="protein sequence ID" value="OCJ38043.1"/>
    <property type="molecule type" value="Genomic_DNA"/>
</dbReference>